<feature type="compositionally biased region" description="Low complexity" evidence="1">
    <location>
        <begin position="30"/>
        <end position="44"/>
    </location>
</feature>
<keyword evidence="2" id="KW-1185">Reference proteome</keyword>
<evidence type="ECO:0000313" key="2">
    <source>
        <dbReference type="Proteomes" id="UP000694920"/>
    </source>
</evidence>
<reference evidence="3" key="1">
    <citation type="submission" date="2025-08" db="UniProtKB">
        <authorList>
            <consortium name="RefSeq"/>
        </authorList>
    </citation>
    <scope>IDENTIFICATION</scope>
</reference>
<feature type="compositionally biased region" description="Basic and acidic residues" evidence="1">
    <location>
        <begin position="1"/>
        <end position="21"/>
    </location>
</feature>
<dbReference type="GeneID" id="107271595"/>
<name>A0AAJ7RP31_CEPCN</name>
<protein>
    <submittedName>
        <fullName evidence="3">Uncharacterized protein LOC107271595 isoform X1</fullName>
    </submittedName>
</protein>
<organism evidence="2 3">
    <name type="scientific">Cephus cinctus</name>
    <name type="common">Wheat stem sawfly</name>
    <dbReference type="NCBI Taxonomy" id="211228"/>
    <lineage>
        <taxon>Eukaryota</taxon>
        <taxon>Metazoa</taxon>
        <taxon>Ecdysozoa</taxon>
        <taxon>Arthropoda</taxon>
        <taxon>Hexapoda</taxon>
        <taxon>Insecta</taxon>
        <taxon>Pterygota</taxon>
        <taxon>Neoptera</taxon>
        <taxon>Endopterygota</taxon>
        <taxon>Hymenoptera</taxon>
        <taxon>Cephoidea</taxon>
        <taxon>Cephidae</taxon>
        <taxon>Cephus</taxon>
    </lineage>
</organism>
<accession>A0AAJ7RP31</accession>
<proteinExistence type="predicted"/>
<dbReference type="RefSeq" id="XP_024944513.1">
    <property type="nucleotide sequence ID" value="XM_025088745.1"/>
</dbReference>
<dbReference type="AlphaFoldDB" id="A0AAJ7RP31"/>
<evidence type="ECO:0000256" key="1">
    <source>
        <dbReference type="SAM" id="MobiDB-lite"/>
    </source>
</evidence>
<dbReference type="Proteomes" id="UP000694920">
    <property type="component" value="Unplaced"/>
</dbReference>
<feature type="region of interest" description="Disordered" evidence="1">
    <location>
        <begin position="1"/>
        <end position="52"/>
    </location>
</feature>
<gene>
    <name evidence="3" type="primary">LOC107271595</name>
</gene>
<sequence>MVELEIRHDSPYEARCNKETSDSSTHLQGSTRSSSIASDDSGCSEVTDESQASSKTILNVDASVQTTTYEKKAKRTKGFVKWKLAKLPTYGRQTRRKRRLNKALDKLLRRILRQMNYSPEYEGRVVVPYHHPGAKPRLVQIAPRAMNEVSETSRVISSAIKVSVERPLPSWIDRVNNAFRMKLKNCKEAPKGILKDLTGSKTKVTKDTNSAWQYFNCTDEEALLDPNDYSSSSMCTVSRQYPLRANTNLSLSKSRLSLFNFLCKVCPCVCLESAPLRILY</sequence>
<evidence type="ECO:0000313" key="3">
    <source>
        <dbReference type="RefSeq" id="XP_024944513.1"/>
    </source>
</evidence>